<evidence type="ECO:0000259" key="3">
    <source>
        <dbReference type="Pfam" id="PF25023"/>
    </source>
</evidence>
<feature type="non-terminal residue" evidence="4">
    <location>
        <position position="1"/>
    </location>
</feature>
<name>A0A3P1WIA0_9ACTN</name>
<evidence type="ECO:0000313" key="5">
    <source>
        <dbReference type="Proteomes" id="UP000280935"/>
    </source>
</evidence>
<dbReference type="NCBIfam" id="TIGR01643">
    <property type="entry name" value="YD_repeat_2x"/>
    <property type="match status" value="3"/>
</dbReference>
<feature type="domain" description="Teneurin-like YD-shell" evidence="3">
    <location>
        <begin position="19"/>
        <end position="175"/>
    </location>
</feature>
<dbReference type="AlphaFoldDB" id="A0A3P1WIA0"/>
<dbReference type="EMBL" id="RQYT01000130">
    <property type="protein sequence ID" value="RRD46384.1"/>
    <property type="molecule type" value="Genomic_DNA"/>
</dbReference>
<evidence type="ECO:0000256" key="1">
    <source>
        <dbReference type="ARBA" id="ARBA00022737"/>
    </source>
</evidence>
<accession>A0A3P1WIA0</accession>
<dbReference type="Proteomes" id="UP000280935">
    <property type="component" value="Unassembled WGS sequence"/>
</dbReference>
<protein>
    <recommendedName>
        <fullName evidence="3">Teneurin-like YD-shell domain-containing protein</fullName>
    </recommendedName>
</protein>
<feature type="non-terminal residue" evidence="4">
    <location>
        <position position="223"/>
    </location>
</feature>
<dbReference type="Pfam" id="PF25023">
    <property type="entry name" value="TEN_YD-shell"/>
    <property type="match status" value="1"/>
</dbReference>
<dbReference type="Gene3D" id="2.180.10.10">
    <property type="entry name" value="RHS repeat-associated core"/>
    <property type="match status" value="1"/>
</dbReference>
<evidence type="ECO:0000313" key="4">
    <source>
        <dbReference type="EMBL" id="RRD46384.1"/>
    </source>
</evidence>
<proteinExistence type="predicted"/>
<sequence>RQVQVEDHSNPDHPVTHVLTYDPRGLLTQHARGNHTTSWNHDLDGWTTSITAPNGAATAYQRDPAGNITQVTHPGLATAILDRDEKGRLTRAVLGDVIHQWGYTHGFITHHTTSQGTHTTAAMDYTDDGWLSSVTIDGQHTRYHYDDAGQLTRAESDTTTNSWTYDPAGRLTVEHINGTTWERTYNAAGQLLHATNGDETITYTHDHTGRRTRETHSDGRRRD</sequence>
<dbReference type="Pfam" id="PF05593">
    <property type="entry name" value="RHS_repeat"/>
    <property type="match status" value="1"/>
</dbReference>
<dbReference type="InterPro" id="IPR050708">
    <property type="entry name" value="T6SS_VgrG/RHS"/>
</dbReference>
<feature type="compositionally biased region" description="Basic and acidic residues" evidence="2">
    <location>
        <begin position="204"/>
        <end position="223"/>
    </location>
</feature>
<comment type="caution">
    <text evidence="4">The sequence shown here is derived from an EMBL/GenBank/DDBJ whole genome shotgun (WGS) entry which is preliminary data.</text>
</comment>
<dbReference type="InterPro" id="IPR006530">
    <property type="entry name" value="YD"/>
</dbReference>
<dbReference type="PANTHER" id="PTHR32305:SF15">
    <property type="entry name" value="PROTEIN RHSA-RELATED"/>
    <property type="match status" value="1"/>
</dbReference>
<gene>
    <name evidence="4" type="ORF">EII35_15570</name>
</gene>
<dbReference type="InterPro" id="IPR031325">
    <property type="entry name" value="RHS_repeat"/>
</dbReference>
<feature type="region of interest" description="Disordered" evidence="2">
    <location>
        <begin position="198"/>
        <end position="223"/>
    </location>
</feature>
<evidence type="ECO:0000256" key="2">
    <source>
        <dbReference type="SAM" id="MobiDB-lite"/>
    </source>
</evidence>
<dbReference type="InterPro" id="IPR056823">
    <property type="entry name" value="TEN-like_YD-shell"/>
</dbReference>
<keyword evidence="1" id="KW-0677">Repeat</keyword>
<organism evidence="4 5">
    <name type="scientific">Arachnia propionica</name>
    <dbReference type="NCBI Taxonomy" id="1750"/>
    <lineage>
        <taxon>Bacteria</taxon>
        <taxon>Bacillati</taxon>
        <taxon>Actinomycetota</taxon>
        <taxon>Actinomycetes</taxon>
        <taxon>Propionibacteriales</taxon>
        <taxon>Propionibacteriaceae</taxon>
        <taxon>Arachnia</taxon>
    </lineage>
</organism>
<reference evidence="4 5" key="1">
    <citation type="submission" date="2018-11" db="EMBL/GenBank/DDBJ databases">
        <title>Genomes From Bacteria Associated with the Canine Oral Cavity: a Test Case for Automated Genome-Based Taxonomic Assignment.</title>
        <authorList>
            <person name="Coil D.A."/>
            <person name="Jospin G."/>
            <person name="Darling A.E."/>
            <person name="Wallis C."/>
            <person name="Davis I.J."/>
            <person name="Harris S."/>
            <person name="Eisen J.A."/>
            <person name="Holcombe L.J."/>
            <person name="O'Flynn C."/>
        </authorList>
    </citation>
    <scope>NUCLEOTIDE SEQUENCE [LARGE SCALE GENOMIC DNA]</scope>
    <source>
        <strain evidence="4 5">OH2822_COT-296</strain>
    </source>
</reference>
<dbReference type="PANTHER" id="PTHR32305">
    <property type="match status" value="1"/>
</dbReference>